<keyword evidence="3" id="KW-1185">Reference proteome</keyword>
<organism evidence="2 3">
    <name type="scientific">Saccharopolyspora phatthalungensis</name>
    <dbReference type="NCBI Taxonomy" id="664693"/>
    <lineage>
        <taxon>Bacteria</taxon>
        <taxon>Bacillati</taxon>
        <taxon>Actinomycetota</taxon>
        <taxon>Actinomycetes</taxon>
        <taxon>Pseudonocardiales</taxon>
        <taxon>Pseudonocardiaceae</taxon>
        <taxon>Saccharopolyspora</taxon>
    </lineage>
</organism>
<evidence type="ECO:0000313" key="3">
    <source>
        <dbReference type="Proteomes" id="UP000584374"/>
    </source>
</evidence>
<dbReference type="AlphaFoldDB" id="A0A840QER2"/>
<name>A0A840QER2_9PSEU</name>
<comment type="caution">
    <text evidence="2">The sequence shown here is derived from an EMBL/GenBank/DDBJ whole genome shotgun (WGS) entry which is preliminary data.</text>
</comment>
<accession>A0A840QER2</accession>
<feature type="domain" description="Transcription regulator HTH AraC- type ligand binding" evidence="1">
    <location>
        <begin position="20"/>
        <end position="126"/>
    </location>
</feature>
<gene>
    <name evidence="2" type="ORF">BJ970_004509</name>
</gene>
<dbReference type="Proteomes" id="UP000584374">
    <property type="component" value="Unassembled WGS sequence"/>
</dbReference>
<reference evidence="2 3" key="1">
    <citation type="submission" date="2020-08" db="EMBL/GenBank/DDBJ databases">
        <title>Sequencing the genomes of 1000 actinobacteria strains.</title>
        <authorList>
            <person name="Klenk H.-P."/>
        </authorList>
    </citation>
    <scope>NUCLEOTIDE SEQUENCE [LARGE SCALE GENOMIC DNA]</scope>
    <source>
        <strain evidence="2 3">DSM 45584</strain>
    </source>
</reference>
<sequence length="140" mass="15663">MIETAFNTQDLPPGERFAYWNAMTDRSLCPTLISSDHANDFRATLRNLDFGAVQVSIPGMPSLRSARTPKLIRKSDPELYNVALDPRGTMKVSHVGRDLVLRPRDLVVYSSSHPFDARVTAGEQGFAQLVEHLGNRPRSR</sequence>
<proteinExistence type="predicted"/>
<evidence type="ECO:0000259" key="1">
    <source>
        <dbReference type="Pfam" id="PF14525"/>
    </source>
</evidence>
<protein>
    <recommendedName>
        <fullName evidence="1">Transcription regulator HTH AraC- type ligand binding domain-containing protein</fullName>
    </recommendedName>
</protein>
<dbReference type="InterPro" id="IPR035418">
    <property type="entry name" value="AraC-bd_2"/>
</dbReference>
<dbReference type="Pfam" id="PF14525">
    <property type="entry name" value="AraC_binding_2"/>
    <property type="match status" value="1"/>
</dbReference>
<evidence type="ECO:0000313" key="2">
    <source>
        <dbReference type="EMBL" id="MBB5156975.1"/>
    </source>
</evidence>
<dbReference type="RefSeq" id="WP_184728007.1">
    <property type="nucleotide sequence ID" value="NZ_JACHIW010000001.1"/>
</dbReference>
<dbReference type="EMBL" id="JACHIW010000001">
    <property type="protein sequence ID" value="MBB5156975.1"/>
    <property type="molecule type" value="Genomic_DNA"/>
</dbReference>